<evidence type="ECO:0000313" key="2">
    <source>
        <dbReference type="Proteomes" id="UP000825015"/>
    </source>
</evidence>
<sequence length="342" mass="35842">MKIGMSHGAGGEVMGKLISETILNNLSKKSVNGGIGLDALDDGATIPLEDYEVVVTTDGHTINPLFFPGGDIGRISAAGTINDVAVMGAKPLAITNAMIIKEGFSIEDLDKIIKSMDETCAEADVAVIAGDTKVMEQDKIDELVVVTTGIGIVEKGKAIRDSGLNVGDKIIITGSVGDHGMSLMSFREGFGFETDLKSDVAPVWGMVEKALEVGGVTAMKDPTRGGLANAINEMASKSGVGILLQDEAIPIKQEVKAVSDMLGIDPYEVANEGKIVMGVKPDLAEETLAAISKDKYGKDAAIIGEVIENNNNNNNNHVLIETEVGGQRILESPIADPVPRVC</sequence>
<dbReference type="Proteomes" id="UP000825015">
    <property type="component" value="Chromosome"/>
</dbReference>
<evidence type="ECO:0000313" key="1">
    <source>
        <dbReference type="EMBL" id="BBL62951.1"/>
    </source>
</evidence>
<reference evidence="1" key="1">
    <citation type="submission" date="2019-06" db="EMBL/GenBank/DDBJ databases">
        <title>Complete genome sequence of Methanobrevibacter arboriphilus strain SA.</title>
        <authorList>
            <person name="Asakawa S."/>
        </authorList>
    </citation>
    <scope>NUCLEOTIDE SEQUENCE</scope>
    <source>
        <strain evidence="1">SA</strain>
    </source>
</reference>
<proteinExistence type="predicted"/>
<gene>
    <name evidence="1" type="ORF">MarbSA_19910</name>
</gene>
<organism evidence="1 2">
    <name type="scientific">Methanobrevibacter arboriphilus</name>
    <dbReference type="NCBI Taxonomy" id="39441"/>
    <lineage>
        <taxon>Archaea</taxon>
        <taxon>Methanobacteriati</taxon>
        <taxon>Methanobacteriota</taxon>
        <taxon>Methanomada group</taxon>
        <taxon>Methanobacteria</taxon>
        <taxon>Methanobacteriales</taxon>
        <taxon>Methanobacteriaceae</taxon>
        <taxon>Methanobrevibacter</taxon>
    </lineage>
</organism>
<keyword evidence="2" id="KW-1185">Reference proteome</keyword>
<protein>
    <submittedName>
        <fullName evidence="1">Hydrogenase expression/formation protein HypE</fullName>
    </submittedName>
</protein>
<dbReference type="EMBL" id="AP019779">
    <property type="protein sequence ID" value="BBL62951.1"/>
    <property type="molecule type" value="Genomic_DNA"/>
</dbReference>
<name>A0ACA8R5E0_METAZ</name>
<accession>A0ACA8R5E0</accession>